<evidence type="ECO:0000259" key="3">
    <source>
        <dbReference type="SMART" id="SM00849"/>
    </source>
</evidence>
<dbReference type="STRING" id="1077936.SAMN05421545_3509"/>
<dbReference type="AlphaFoldDB" id="A0A1N7AQV5"/>
<sequence>MEITYYGQSCFLFKIGEHRILFDPFISPNELAKDIDVDSIKADYILLSHGHQDHVHDAERIAKNNGATIVANFEIASWYEGKGIEKTHPMNTGGKVTLPFGTVKMVNAVHSSSLPDGTYAGVAAGFVVETENQTFYFAGDTALTYDMKLIPEQYDVDFALLPIGDNFTMDIHDALVAADFVQVDKVIGMHYDTFPYIKIDHEEVKEVAQMAGKELILMEIGQTINL</sequence>
<dbReference type="NCBIfam" id="NF001911">
    <property type="entry name" value="PRK00685.1"/>
    <property type="match status" value="1"/>
</dbReference>
<evidence type="ECO:0000256" key="2">
    <source>
        <dbReference type="HAMAP-Rule" id="MF_00457"/>
    </source>
</evidence>
<protein>
    <recommendedName>
        <fullName evidence="2">UPF0173 metal-dependent hydrolase SAMN05421545_3509</fullName>
    </recommendedName>
</protein>
<dbReference type="InterPro" id="IPR050114">
    <property type="entry name" value="UPF0173_UPF0282_UlaG_hydrolase"/>
</dbReference>
<evidence type="ECO:0000256" key="1">
    <source>
        <dbReference type="ARBA" id="ARBA00022801"/>
    </source>
</evidence>
<dbReference type="Proteomes" id="UP000185924">
    <property type="component" value="Unassembled WGS sequence"/>
</dbReference>
<dbReference type="Pfam" id="PF12706">
    <property type="entry name" value="Lactamase_B_2"/>
    <property type="match status" value="1"/>
</dbReference>
<keyword evidence="5" id="KW-1185">Reference proteome</keyword>
<dbReference type="PANTHER" id="PTHR43546:SF3">
    <property type="entry name" value="UPF0173 METAL-DEPENDENT HYDROLASE MJ1163"/>
    <property type="match status" value="1"/>
</dbReference>
<dbReference type="EMBL" id="FTNM01000006">
    <property type="protein sequence ID" value="SIR41509.1"/>
    <property type="molecule type" value="Genomic_DNA"/>
</dbReference>
<proteinExistence type="inferred from homology"/>
<dbReference type="InterPro" id="IPR036866">
    <property type="entry name" value="RibonucZ/Hydroxyglut_hydro"/>
</dbReference>
<dbReference type="InterPro" id="IPR001279">
    <property type="entry name" value="Metallo-B-lactamas"/>
</dbReference>
<dbReference type="RefSeq" id="WP_007654713.1">
    <property type="nucleotide sequence ID" value="NZ_FTNM01000006.1"/>
</dbReference>
<feature type="domain" description="Metallo-beta-lactamase" evidence="3">
    <location>
        <begin position="7"/>
        <end position="190"/>
    </location>
</feature>
<reference evidence="5" key="1">
    <citation type="submission" date="2017-01" db="EMBL/GenBank/DDBJ databases">
        <authorList>
            <person name="Varghese N."/>
            <person name="Submissions S."/>
        </authorList>
    </citation>
    <scope>NUCLEOTIDE SEQUENCE [LARGE SCALE GENOMIC DNA]</scope>
    <source>
        <strain evidence="5">DM9</strain>
    </source>
</reference>
<name>A0A1N7AQV5_9BACT</name>
<evidence type="ECO:0000313" key="4">
    <source>
        <dbReference type="EMBL" id="SIR41509.1"/>
    </source>
</evidence>
<evidence type="ECO:0000313" key="5">
    <source>
        <dbReference type="Proteomes" id="UP000185924"/>
    </source>
</evidence>
<dbReference type="GO" id="GO:0016787">
    <property type="term" value="F:hydrolase activity"/>
    <property type="evidence" value="ECO:0007669"/>
    <property type="project" value="UniProtKB-UniRule"/>
</dbReference>
<dbReference type="SUPFAM" id="SSF56281">
    <property type="entry name" value="Metallo-hydrolase/oxidoreductase"/>
    <property type="match status" value="1"/>
</dbReference>
<dbReference type="HAMAP" id="MF_00457">
    <property type="entry name" value="UPF0173"/>
    <property type="match status" value="1"/>
</dbReference>
<dbReference type="InterPro" id="IPR022877">
    <property type="entry name" value="UPF0173"/>
</dbReference>
<dbReference type="OrthoDB" id="9789133at2"/>
<gene>
    <name evidence="4" type="ORF">SAMN05421545_3509</name>
</gene>
<organism evidence="4 5">
    <name type="scientific">Pontibacter lucknowensis</name>
    <dbReference type="NCBI Taxonomy" id="1077936"/>
    <lineage>
        <taxon>Bacteria</taxon>
        <taxon>Pseudomonadati</taxon>
        <taxon>Bacteroidota</taxon>
        <taxon>Cytophagia</taxon>
        <taxon>Cytophagales</taxon>
        <taxon>Hymenobacteraceae</taxon>
        <taxon>Pontibacter</taxon>
    </lineage>
</organism>
<keyword evidence="1 2" id="KW-0378">Hydrolase</keyword>
<dbReference type="Gene3D" id="3.60.15.10">
    <property type="entry name" value="Ribonuclease Z/Hydroxyacylglutathione hydrolase-like"/>
    <property type="match status" value="1"/>
</dbReference>
<accession>A0A1N7AQV5</accession>
<comment type="similarity">
    <text evidence="2">Belongs to the UPF0173 family.</text>
</comment>
<dbReference type="PANTHER" id="PTHR43546">
    <property type="entry name" value="UPF0173 METAL-DEPENDENT HYDROLASE MJ1163-RELATED"/>
    <property type="match status" value="1"/>
</dbReference>
<dbReference type="SMART" id="SM00849">
    <property type="entry name" value="Lactamase_B"/>
    <property type="match status" value="1"/>
</dbReference>